<organism evidence="3 4">
    <name type="scientific">Caerostris extrusa</name>
    <name type="common">Bark spider</name>
    <name type="synonym">Caerostris bankana</name>
    <dbReference type="NCBI Taxonomy" id="172846"/>
    <lineage>
        <taxon>Eukaryota</taxon>
        <taxon>Metazoa</taxon>
        <taxon>Ecdysozoa</taxon>
        <taxon>Arthropoda</taxon>
        <taxon>Chelicerata</taxon>
        <taxon>Arachnida</taxon>
        <taxon>Araneae</taxon>
        <taxon>Araneomorphae</taxon>
        <taxon>Entelegynae</taxon>
        <taxon>Araneoidea</taxon>
        <taxon>Araneidae</taxon>
        <taxon>Caerostris</taxon>
    </lineage>
</organism>
<evidence type="ECO:0000313" key="4">
    <source>
        <dbReference type="Proteomes" id="UP001054945"/>
    </source>
</evidence>
<feature type="region of interest" description="Disordered" evidence="1">
    <location>
        <begin position="1"/>
        <end position="26"/>
    </location>
</feature>
<dbReference type="Proteomes" id="UP001054945">
    <property type="component" value="Unassembled WGS sequence"/>
</dbReference>
<dbReference type="CDD" id="cd00063">
    <property type="entry name" value="FN3"/>
    <property type="match status" value="1"/>
</dbReference>
<dbReference type="EMBL" id="BPLR01012067">
    <property type="protein sequence ID" value="GIY51093.1"/>
    <property type="molecule type" value="Genomic_DNA"/>
</dbReference>
<feature type="compositionally biased region" description="Basic residues" evidence="1">
    <location>
        <begin position="56"/>
        <end position="71"/>
    </location>
</feature>
<accession>A0AAV4U004</accession>
<feature type="domain" description="Fibronectin type-III" evidence="2">
    <location>
        <begin position="74"/>
        <end position="188"/>
    </location>
</feature>
<dbReference type="Pfam" id="PF00041">
    <property type="entry name" value="fn3"/>
    <property type="match status" value="1"/>
</dbReference>
<proteinExistence type="predicted"/>
<dbReference type="SUPFAM" id="SSF49265">
    <property type="entry name" value="Fibronectin type III"/>
    <property type="match status" value="1"/>
</dbReference>
<evidence type="ECO:0000313" key="3">
    <source>
        <dbReference type="EMBL" id="GIY51093.1"/>
    </source>
</evidence>
<reference evidence="3 4" key="1">
    <citation type="submission" date="2021-06" db="EMBL/GenBank/DDBJ databases">
        <title>Caerostris extrusa draft genome.</title>
        <authorList>
            <person name="Kono N."/>
            <person name="Arakawa K."/>
        </authorList>
    </citation>
    <scope>NUCLEOTIDE SEQUENCE [LARGE SCALE GENOMIC DNA]</scope>
</reference>
<protein>
    <recommendedName>
        <fullName evidence="2">Fibronectin type-III domain-containing protein</fullName>
    </recommendedName>
</protein>
<dbReference type="AlphaFoldDB" id="A0AAV4U004"/>
<keyword evidence="4" id="KW-1185">Reference proteome</keyword>
<dbReference type="SMART" id="SM00060">
    <property type="entry name" value="FN3"/>
    <property type="match status" value="1"/>
</dbReference>
<evidence type="ECO:0000256" key="1">
    <source>
        <dbReference type="SAM" id="MobiDB-lite"/>
    </source>
</evidence>
<gene>
    <name evidence="3" type="ORF">CEXT_95741</name>
</gene>
<dbReference type="PROSITE" id="PS50853">
    <property type="entry name" value="FN3"/>
    <property type="match status" value="1"/>
</dbReference>
<dbReference type="InterPro" id="IPR036116">
    <property type="entry name" value="FN3_sf"/>
</dbReference>
<feature type="region of interest" description="Disordered" evidence="1">
    <location>
        <begin position="56"/>
        <end position="78"/>
    </location>
</feature>
<sequence>MTGVSIKEPISGNLSESLGNVHHSQHLQEAPDLIRAANSGRSEERLWEIHLHRNERHRNGRSHRPVPRARSSRCSVKPHNLNTTSRSISLFWEVAHNGNSHITGSTIQYQTVSGKCNISSAFLHLTSAFPFYVHWNGQTSQLIVSGAENSASLRALTPMSLYFVRVIAENALGQSRPSAVINVTTDEEAPSAYPRDVQGTLQERNP</sequence>
<evidence type="ECO:0000259" key="2">
    <source>
        <dbReference type="PROSITE" id="PS50853"/>
    </source>
</evidence>
<dbReference type="InterPro" id="IPR003961">
    <property type="entry name" value="FN3_dom"/>
</dbReference>
<comment type="caution">
    <text evidence="3">The sequence shown here is derived from an EMBL/GenBank/DDBJ whole genome shotgun (WGS) entry which is preliminary data.</text>
</comment>
<name>A0AAV4U004_CAEEX</name>
<feature type="region of interest" description="Disordered" evidence="1">
    <location>
        <begin position="183"/>
        <end position="206"/>
    </location>
</feature>
<dbReference type="InterPro" id="IPR013783">
    <property type="entry name" value="Ig-like_fold"/>
</dbReference>
<dbReference type="Gene3D" id="2.60.40.10">
    <property type="entry name" value="Immunoglobulins"/>
    <property type="match status" value="1"/>
</dbReference>